<dbReference type="Proteomes" id="UP000177967">
    <property type="component" value="Unassembled WGS sequence"/>
</dbReference>
<evidence type="ECO:0000313" key="3">
    <source>
        <dbReference type="EMBL" id="OGY09234.1"/>
    </source>
</evidence>
<name>A0A1G1V1H6_9BACT</name>
<accession>A0A1G1V1H6</accession>
<dbReference type="InterPro" id="IPR014044">
    <property type="entry name" value="CAP_dom"/>
</dbReference>
<comment type="caution">
    <text evidence="3">The sequence shown here is derived from an EMBL/GenBank/DDBJ whole genome shotgun (WGS) entry which is preliminary data.</text>
</comment>
<feature type="domain" description="SCP" evidence="2">
    <location>
        <begin position="91"/>
        <end position="183"/>
    </location>
</feature>
<dbReference type="InterPro" id="IPR035940">
    <property type="entry name" value="CAP_sf"/>
</dbReference>
<keyword evidence="1" id="KW-1133">Transmembrane helix</keyword>
<protein>
    <recommendedName>
        <fullName evidence="2">SCP domain-containing protein</fullName>
    </recommendedName>
</protein>
<reference evidence="3 4" key="1">
    <citation type="journal article" date="2016" name="Nat. Commun.">
        <title>Thousands of microbial genomes shed light on interconnected biogeochemical processes in an aquifer system.</title>
        <authorList>
            <person name="Anantharaman K."/>
            <person name="Brown C.T."/>
            <person name="Hug L.A."/>
            <person name="Sharon I."/>
            <person name="Castelle C.J."/>
            <person name="Probst A.J."/>
            <person name="Thomas B.C."/>
            <person name="Singh A."/>
            <person name="Wilkins M.J."/>
            <person name="Karaoz U."/>
            <person name="Brodie E.L."/>
            <person name="Williams K.H."/>
            <person name="Hubbard S.S."/>
            <person name="Banfield J.F."/>
        </authorList>
    </citation>
    <scope>NUCLEOTIDE SEQUENCE [LARGE SCALE GENOMIC DNA]</scope>
</reference>
<keyword evidence="1" id="KW-0472">Membrane</keyword>
<evidence type="ECO:0000313" key="4">
    <source>
        <dbReference type="Proteomes" id="UP000177967"/>
    </source>
</evidence>
<dbReference type="EMBL" id="MHBW01000013">
    <property type="protein sequence ID" value="OGY09234.1"/>
    <property type="molecule type" value="Genomic_DNA"/>
</dbReference>
<sequence>MRGIIRQFLFQASIIAWVMVGFILGYLTGIIQVGQIAQNREQKLASEFTQLLESSIKTPPAASNPTPAPQQKVSTAKLPNINYSGPELWTAVNQARVEHGVQSLSQKDVLCTIAAIRLNQIRDLGELDNHDGFQPTYDKYKDSPNIPNNVSEFLISGYPTPNQAVEAWLDTLGHKKLITGGEYVWGCVYAQEGFGVAITGF</sequence>
<dbReference type="SUPFAM" id="SSF55797">
    <property type="entry name" value="PR-1-like"/>
    <property type="match status" value="1"/>
</dbReference>
<dbReference type="STRING" id="1797513.A2782_01800"/>
<gene>
    <name evidence="3" type="ORF">A2782_01800</name>
</gene>
<evidence type="ECO:0000259" key="2">
    <source>
        <dbReference type="Pfam" id="PF00188"/>
    </source>
</evidence>
<organism evidence="3 4">
    <name type="scientific">Candidatus Blackburnbacteria bacterium RIFCSPHIGHO2_01_FULL_43_15b</name>
    <dbReference type="NCBI Taxonomy" id="1797513"/>
    <lineage>
        <taxon>Bacteria</taxon>
        <taxon>Candidatus Blackburniibacteriota</taxon>
    </lineage>
</organism>
<proteinExistence type="predicted"/>
<dbReference type="Gene3D" id="3.40.33.10">
    <property type="entry name" value="CAP"/>
    <property type="match status" value="1"/>
</dbReference>
<evidence type="ECO:0000256" key="1">
    <source>
        <dbReference type="SAM" id="Phobius"/>
    </source>
</evidence>
<dbReference type="Pfam" id="PF00188">
    <property type="entry name" value="CAP"/>
    <property type="match status" value="1"/>
</dbReference>
<keyword evidence="1" id="KW-0812">Transmembrane</keyword>
<feature type="transmembrane region" description="Helical" evidence="1">
    <location>
        <begin position="12"/>
        <end position="34"/>
    </location>
</feature>
<dbReference type="AlphaFoldDB" id="A0A1G1V1H6"/>